<organism evidence="12 13">
    <name type="scientific">Characodon lateralis</name>
    <dbReference type="NCBI Taxonomy" id="208331"/>
    <lineage>
        <taxon>Eukaryota</taxon>
        <taxon>Metazoa</taxon>
        <taxon>Chordata</taxon>
        <taxon>Craniata</taxon>
        <taxon>Vertebrata</taxon>
        <taxon>Euteleostomi</taxon>
        <taxon>Actinopterygii</taxon>
        <taxon>Neopterygii</taxon>
        <taxon>Teleostei</taxon>
        <taxon>Neoteleostei</taxon>
        <taxon>Acanthomorphata</taxon>
        <taxon>Ovalentaria</taxon>
        <taxon>Atherinomorphae</taxon>
        <taxon>Cyprinodontiformes</taxon>
        <taxon>Goodeidae</taxon>
        <taxon>Characodon</taxon>
    </lineage>
</organism>
<keyword evidence="13" id="KW-1185">Reference proteome</keyword>
<dbReference type="PRINTS" id="PR00895">
    <property type="entry name" value="PENTAXIN"/>
</dbReference>
<keyword evidence="2" id="KW-0964">Secreted</keyword>
<proteinExistence type="inferred from homology"/>
<keyword evidence="6" id="KW-1015">Disulfide bond</keyword>
<evidence type="ECO:0000256" key="10">
    <source>
        <dbReference type="SAM" id="SignalP"/>
    </source>
</evidence>
<dbReference type="Pfam" id="PF00354">
    <property type="entry name" value="Pentaxin"/>
    <property type="match status" value="1"/>
</dbReference>
<name>A0ABU7DCH1_9TELE</name>
<evidence type="ECO:0000256" key="7">
    <source>
        <dbReference type="ARBA" id="ARBA00038102"/>
    </source>
</evidence>
<dbReference type="InterPro" id="IPR051005">
    <property type="entry name" value="Pentraxin_domain"/>
</dbReference>
<dbReference type="Gene3D" id="2.60.120.200">
    <property type="match status" value="1"/>
</dbReference>
<comment type="similarity">
    <text evidence="7 9">Belongs to the pentraxin family.</text>
</comment>
<dbReference type="PROSITE" id="PS51828">
    <property type="entry name" value="PTX_2"/>
    <property type="match status" value="1"/>
</dbReference>
<comment type="cofactor">
    <cofactor evidence="9">
        <name>Ca(2+)</name>
        <dbReference type="ChEBI" id="CHEBI:29108"/>
    </cofactor>
    <text evidence="9">Binds 2 calcium ions per subunit.</text>
</comment>
<dbReference type="PANTHER" id="PTHR45869:SF7">
    <property type="entry name" value="C-REACTIVE PROTEIN"/>
    <property type="match status" value="1"/>
</dbReference>
<sequence length="152" mass="17124">MRLLLLLGMLTACAAITQDLSGKMFTFPLETNTAHVKLKTTKQDFNAVTVCERSFTDLERNHLLFSLATPNHANDFLVLWNGSDKQLEIYVRNKITFFKKVDYKQNTWHSVCTTWDSTSGLVQLWLDGQPSVKKFTSSGSHITGSPIVLLGQ</sequence>
<keyword evidence="4 10" id="KW-0732">Signal</keyword>
<evidence type="ECO:0000256" key="5">
    <source>
        <dbReference type="ARBA" id="ARBA00022837"/>
    </source>
</evidence>
<feature type="signal peptide" evidence="10">
    <location>
        <begin position="1"/>
        <end position="15"/>
    </location>
</feature>
<keyword evidence="3 9" id="KW-0479">Metal-binding</keyword>
<evidence type="ECO:0000256" key="9">
    <source>
        <dbReference type="RuleBase" id="RU362112"/>
    </source>
</evidence>
<feature type="chain" id="PRO_5046866692" description="Pentraxin family member" evidence="10">
    <location>
        <begin position="16"/>
        <end position="152"/>
    </location>
</feature>
<evidence type="ECO:0000259" key="11">
    <source>
        <dbReference type="PROSITE" id="PS51828"/>
    </source>
</evidence>
<evidence type="ECO:0000256" key="1">
    <source>
        <dbReference type="ARBA" id="ARBA00004613"/>
    </source>
</evidence>
<comment type="subcellular location">
    <subcellularLocation>
        <location evidence="1 9">Secreted</location>
    </subcellularLocation>
</comment>
<evidence type="ECO:0000256" key="2">
    <source>
        <dbReference type="ARBA" id="ARBA00022525"/>
    </source>
</evidence>
<accession>A0ABU7DCH1</accession>
<comment type="caution">
    <text evidence="12">The sequence shown here is derived from an EMBL/GenBank/DDBJ whole genome shotgun (WGS) entry which is preliminary data.</text>
</comment>
<comment type="caution">
    <text evidence="8">Lacks conserved residue(s) required for the propagation of feature annotation.</text>
</comment>
<feature type="non-terminal residue" evidence="12">
    <location>
        <position position="152"/>
    </location>
</feature>
<dbReference type="InterPro" id="IPR001759">
    <property type="entry name" value="PTX_dom"/>
</dbReference>
<reference evidence="12 13" key="1">
    <citation type="submission" date="2021-06" db="EMBL/GenBank/DDBJ databases">
        <authorList>
            <person name="Palmer J.M."/>
        </authorList>
    </citation>
    <scope>NUCLEOTIDE SEQUENCE [LARGE SCALE GENOMIC DNA]</scope>
    <source>
        <strain evidence="12 13">CL_MEX2019</strain>
        <tissue evidence="12">Muscle</tissue>
    </source>
</reference>
<dbReference type="InterPro" id="IPR013320">
    <property type="entry name" value="ConA-like_dom_sf"/>
</dbReference>
<protein>
    <recommendedName>
        <fullName evidence="9">Pentraxin family member</fullName>
    </recommendedName>
</protein>
<evidence type="ECO:0000256" key="8">
    <source>
        <dbReference type="PROSITE-ProRule" id="PRU01172"/>
    </source>
</evidence>
<evidence type="ECO:0000256" key="3">
    <source>
        <dbReference type="ARBA" id="ARBA00022723"/>
    </source>
</evidence>
<evidence type="ECO:0000313" key="13">
    <source>
        <dbReference type="Proteomes" id="UP001352852"/>
    </source>
</evidence>
<feature type="domain" description="Pentraxin (PTX)" evidence="11">
    <location>
        <begin position="21"/>
        <end position="152"/>
    </location>
</feature>
<keyword evidence="5 9" id="KW-0106">Calcium</keyword>
<dbReference type="SUPFAM" id="SSF49899">
    <property type="entry name" value="Concanavalin A-like lectins/glucanases"/>
    <property type="match status" value="1"/>
</dbReference>
<comment type="subunit">
    <text evidence="9">Homopentamer. Pentaxin (or pentraxin) have a discoid arrangement of 5 non-covalently bound subunits.</text>
</comment>
<evidence type="ECO:0000256" key="4">
    <source>
        <dbReference type="ARBA" id="ARBA00022729"/>
    </source>
</evidence>
<dbReference type="Proteomes" id="UP001352852">
    <property type="component" value="Unassembled WGS sequence"/>
</dbReference>
<dbReference type="EMBL" id="JAHUTJ010022388">
    <property type="protein sequence ID" value="MED6272662.1"/>
    <property type="molecule type" value="Genomic_DNA"/>
</dbReference>
<evidence type="ECO:0000256" key="6">
    <source>
        <dbReference type="ARBA" id="ARBA00023157"/>
    </source>
</evidence>
<gene>
    <name evidence="12" type="ORF">CHARACLAT_032650</name>
</gene>
<dbReference type="SMART" id="SM00159">
    <property type="entry name" value="PTX"/>
    <property type="match status" value="1"/>
</dbReference>
<dbReference type="PANTHER" id="PTHR45869">
    <property type="entry name" value="C-REACTIVE PROTEIN-RELATED"/>
    <property type="match status" value="1"/>
</dbReference>
<evidence type="ECO:0000313" key="12">
    <source>
        <dbReference type="EMBL" id="MED6272662.1"/>
    </source>
</evidence>